<protein>
    <submittedName>
        <fullName evidence="2">Uncharacterized protein</fullName>
    </submittedName>
</protein>
<evidence type="ECO:0000313" key="3">
    <source>
        <dbReference type="Proteomes" id="UP001187192"/>
    </source>
</evidence>
<sequence length="136" mass="14478">MASVGDSSNLEEKRGKAAADHDETLATVNLKNTTNISQLPSTSLSLTFGNLGADGISISDSESSSDSEDDDTDILEVIVFDGNLEILKGLEELRHEVYQGMHYPPYSGVIVASRAQVPDPGIEGKHEGQGLVDEFA</sequence>
<dbReference type="Proteomes" id="UP001187192">
    <property type="component" value="Unassembled WGS sequence"/>
</dbReference>
<evidence type="ECO:0000256" key="1">
    <source>
        <dbReference type="SAM" id="MobiDB-lite"/>
    </source>
</evidence>
<dbReference type="AlphaFoldDB" id="A0AA88D5M5"/>
<organism evidence="2 3">
    <name type="scientific">Ficus carica</name>
    <name type="common">Common fig</name>
    <dbReference type="NCBI Taxonomy" id="3494"/>
    <lineage>
        <taxon>Eukaryota</taxon>
        <taxon>Viridiplantae</taxon>
        <taxon>Streptophyta</taxon>
        <taxon>Embryophyta</taxon>
        <taxon>Tracheophyta</taxon>
        <taxon>Spermatophyta</taxon>
        <taxon>Magnoliopsida</taxon>
        <taxon>eudicotyledons</taxon>
        <taxon>Gunneridae</taxon>
        <taxon>Pentapetalae</taxon>
        <taxon>rosids</taxon>
        <taxon>fabids</taxon>
        <taxon>Rosales</taxon>
        <taxon>Moraceae</taxon>
        <taxon>Ficeae</taxon>
        <taxon>Ficus</taxon>
    </lineage>
</organism>
<comment type="caution">
    <text evidence="2">The sequence shown here is derived from an EMBL/GenBank/DDBJ whole genome shotgun (WGS) entry which is preliminary data.</text>
</comment>
<dbReference type="EMBL" id="BTGU01000020">
    <property type="protein sequence ID" value="GMN45280.1"/>
    <property type="molecule type" value="Genomic_DNA"/>
</dbReference>
<feature type="region of interest" description="Disordered" evidence="1">
    <location>
        <begin position="1"/>
        <end position="24"/>
    </location>
</feature>
<keyword evidence="3" id="KW-1185">Reference proteome</keyword>
<accession>A0AA88D5M5</accession>
<gene>
    <name evidence="2" type="ORF">TIFTF001_014474</name>
</gene>
<dbReference type="Gramene" id="FCD_00007815-RA">
    <property type="protein sequence ID" value="FCD_00007815-RA:cds"/>
    <property type="gene ID" value="FCD_00007815"/>
</dbReference>
<evidence type="ECO:0000313" key="2">
    <source>
        <dbReference type="EMBL" id="GMN45280.1"/>
    </source>
</evidence>
<name>A0AA88D5M5_FICCA</name>
<feature type="compositionally biased region" description="Basic and acidic residues" evidence="1">
    <location>
        <begin position="10"/>
        <end position="24"/>
    </location>
</feature>
<reference evidence="2" key="1">
    <citation type="submission" date="2023-07" db="EMBL/GenBank/DDBJ databases">
        <title>draft genome sequence of fig (Ficus carica).</title>
        <authorList>
            <person name="Takahashi T."/>
            <person name="Nishimura K."/>
        </authorList>
    </citation>
    <scope>NUCLEOTIDE SEQUENCE</scope>
</reference>
<proteinExistence type="predicted"/>